<gene>
    <name evidence="4" type="ORF">D1Y85_25145</name>
</gene>
<dbReference type="InterPro" id="IPR000259">
    <property type="entry name" value="Adhesion_dom_fimbrial"/>
</dbReference>
<accession>A0A3N6M9X1</accession>
<organism evidence="4 5">
    <name type="scientific">Paraburkholderia dinghuensis</name>
    <dbReference type="NCBI Taxonomy" id="2305225"/>
    <lineage>
        <taxon>Bacteria</taxon>
        <taxon>Pseudomonadati</taxon>
        <taxon>Pseudomonadota</taxon>
        <taxon>Betaproteobacteria</taxon>
        <taxon>Burkholderiales</taxon>
        <taxon>Burkholderiaceae</taxon>
        <taxon>Paraburkholderia</taxon>
    </lineage>
</organism>
<keyword evidence="5" id="KW-1185">Reference proteome</keyword>
<proteinExistence type="predicted"/>
<sequence>MRIPTNFCSRPVFWLLTLLVVVITTIGSTRAHAQTCYQGSLGPEDVTITLPATVTIPRDAPAGTILAQGTVAFTNGPGTTNATNVTQGMQNLYGVYCSTSANLIYSNLIGGASANGVMPTSLSGIGFSISGSTGTVLNTGTTTLAASAWSNCGTNVTYCVLILSNAITVKLIKTGPVTGMQVFPAGEIFSATIGGLPLASVSIASPVQVIGQTCTVTTPSVLVSLGTVPLKTFTSVGSASSPVPFQIGLDCSGVTTNVGVTFTDITNPGNTTSNLSLTGDSTATGVGIQIMNSGSPVQYGADASVAGNPGQIMLGTVSNASQNLAFAGRYVQTGSTVTPGVADGIATFTMSYQ</sequence>
<dbReference type="PANTHER" id="PTHR33420">
    <property type="entry name" value="FIMBRIAL SUBUNIT ELFA-RELATED"/>
    <property type="match status" value="1"/>
</dbReference>
<dbReference type="GO" id="GO:0009289">
    <property type="term" value="C:pilus"/>
    <property type="evidence" value="ECO:0007669"/>
    <property type="project" value="InterPro"/>
</dbReference>
<evidence type="ECO:0000313" key="4">
    <source>
        <dbReference type="EMBL" id="RQH00574.1"/>
    </source>
</evidence>
<dbReference type="Gene3D" id="2.60.40.3310">
    <property type="match status" value="1"/>
</dbReference>
<feature type="domain" description="Fimbrial-type adhesion" evidence="3">
    <location>
        <begin position="208"/>
        <end position="353"/>
    </location>
</feature>
<dbReference type="InterPro" id="IPR036937">
    <property type="entry name" value="Adhesion_dom_fimbrial_sf"/>
</dbReference>
<dbReference type="InterPro" id="IPR008966">
    <property type="entry name" value="Adhesion_dom_sf"/>
</dbReference>
<dbReference type="SUPFAM" id="SSF49401">
    <property type="entry name" value="Bacterial adhesins"/>
    <property type="match status" value="1"/>
</dbReference>
<evidence type="ECO:0000259" key="3">
    <source>
        <dbReference type="Pfam" id="PF00419"/>
    </source>
</evidence>
<dbReference type="AlphaFoldDB" id="A0A3N6M9X1"/>
<dbReference type="PANTHER" id="PTHR33420:SF3">
    <property type="entry name" value="FIMBRIAL SUBUNIT ELFA"/>
    <property type="match status" value="1"/>
</dbReference>
<feature type="chain" id="PRO_5018010908" evidence="2">
    <location>
        <begin position="34"/>
        <end position="353"/>
    </location>
</feature>
<dbReference type="Pfam" id="PF00419">
    <property type="entry name" value="Fimbrial"/>
    <property type="match status" value="1"/>
</dbReference>
<feature type="signal peptide" evidence="2">
    <location>
        <begin position="1"/>
        <end position="33"/>
    </location>
</feature>
<dbReference type="Proteomes" id="UP000272778">
    <property type="component" value="Unassembled WGS sequence"/>
</dbReference>
<name>A0A3N6M9X1_9BURK</name>
<comment type="caution">
    <text evidence="4">The sequence shown here is derived from an EMBL/GenBank/DDBJ whole genome shotgun (WGS) entry which is preliminary data.</text>
</comment>
<dbReference type="OrthoDB" id="8678921at2"/>
<keyword evidence="1 2" id="KW-0732">Signal</keyword>
<dbReference type="RefSeq" id="WP_124153791.1">
    <property type="nucleotide sequence ID" value="NZ_RQIS01000027.1"/>
</dbReference>
<dbReference type="EMBL" id="RQIS01000027">
    <property type="protein sequence ID" value="RQH00574.1"/>
    <property type="molecule type" value="Genomic_DNA"/>
</dbReference>
<dbReference type="InterPro" id="IPR050263">
    <property type="entry name" value="Bact_Fimbrial_Adh_Pro"/>
</dbReference>
<reference evidence="4 5" key="1">
    <citation type="submission" date="2018-11" db="EMBL/GenBank/DDBJ databases">
        <title>Paraburkholderia sp. DHOA04, isolated from soil.</title>
        <authorList>
            <person name="Gao Z.-H."/>
            <person name="Qiu L.-H."/>
            <person name="Fu J.-C."/>
        </authorList>
    </citation>
    <scope>NUCLEOTIDE SEQUENCE [LARGE SCALE GENOMIC DNA]</scope>
    <source>
        <strain evidence="4 5">DHOA04</strain>
    </source>
</reference>
<protein>
    <submittedName>
        <fullName evidence="4">Type 1 fimbrial protein</fullName>
    </submittedName>
</protein>
<evidence type="ECO:0000256" key="1">
    <source>
        <dbReference type="ARBA" id="ARBA00022729"/>
    </source>
</evidence>
<evidence type="ECO:0000313" key="5">
    <source>
        <dbReference type="Proteomes" id="UP000272778"/>
    </source>
</evidence>
<dbReference type="Gene3D" id="2.60.40.1090">
    <property type="entry name" value="Fimbrial-type adhesion domain"/>
    <property type="match status" value="1"/>
</dbReference>
<evidence type="ECO:0000256" key="2">
    <source>
        <dbReference type="SAM" id="SignalP"/>
    </source>
</evidence>
<dbReference type="GO" id="GO:0043709">
    <property type="term" value="P:cell adhesion involved in single-species biofilm formation"/>
    <property type="evidence" value="ECO:0007669"/>
    <property type="project" value="TreeGrafter"/>
</dbReference>